<dbReference type="PANTHER" id="PTHR42912">
    <property type="entry name" value="METHYLTRANSFERASE"/>
    <property type="match status" value="1"/>
</dbReference>
<dbReference type="InterPro" id="IPR050508">
    <property type="entry name" value="Methyltransf_Superfamily"/>
</dbReference>
<keyword evidence="3" id="KW-1185">Reference proteome</keyword>
<keyword evidence="2" id="KW-0489">Methyltransferase</keyword>
<dbReference type="InterPro" id="IPR041698">
    <property type="entry name" value="Methyltransf_25"/>
</dbReference>
<dbReference type="GO" id="GO:0008168">
    <property type="term" value="F:methyltransferase activity"/>
    <property type="evidence" value="ECO:0007669"/>
    <property type="project" value="UniProtKB-KW"/>
</dbReference>
<dbReference type="GO" id="GO:0032259">
    <property type="term" value="P:methylation"/>
    <property type="evidence" value="ECO:0007669"/>
    <property type="project" value="UniProtKB-KW"/>
</dbReference>
<proteinExistence type="predicted"/>
<dbReference type="Proteomes" id="UP000660680">
    <property type="component" value="Unassembled WGS sequence"/>
</dbReference>
<dbReference type="Pfam" id="PF13649">
    <property type="entry name" value="Methyltransf_25"/>
    <property type="match status" value="1"/>
</dbReference>
<evidence type="ECO:0000313" key="2">
    <source>
        <dbReference type="EMBL" id="GGS52688.1"/>
    </source>
</evidence>
<organism evidence="2 3">
    <name type="scientific">Actinokineospora fastidiosa</name>
    <dbReference type="NCBI Taxonomy" id="1816"/>
    <lineage>
        <taxon>Bacteria</taxon>
        <taxon>Bacillati</taxon>
        <taxon>Actinomycetota</taxon>
        <taxon>Actinomycetes</taxon>
        <taxon>Pseudonocardiales</taxon>
        <taxon>Pseudonocardiaceae</taxon>
        <taxon>Actinokineospora</taxon>
    </lineage>
</organism>
<dbReference type="InterPro" id="IPR029063">
    <property type="entry name" value="SAM-dependent_MTases_sf"/>
</dbReference>
<sequence length="203" mass="21592">MNDVRASYDKVAADYAALLHDELAGKPFDRAMLATFAELVDGPVVEVGCGPGRIAAHLHGLGVDVSGIDLSPGMVAVARRTYPGLRFAVGTMTALDIPDTALRGVVAWYSICHTPLDDLPAVFVELHRVLAPGGLLLLAFKAGDRKGRLSHAYGHDLSLDVHWHPPERVAAMAADAGFTESARLVRAADGGEKGPQAYYLGRR</sequence>
<dbReference type="SUPFAM" id="SSF53335">
    <property type="entry name" value="S-adenosyl-L-methionine-dependent methyltransferases"/>
    <property type="match status" value="1"/>
</dbReference>
<keyword evidence="2" id="KW-0808">Transferase</keyword>
<feature type="domain" description="Methyltransferase" evidence="1">
    <location>
        <begin position="44"/>
        <end position="134"/>
    </location>
</feature>
<protein>
    <submittedName>
        <fullName evidence="2">Methyltransferase</fullName>
    </submittedName>
</protein>
<comment type="caution">
    <text evidence="2">The sequence shown here is derived from an EMBL/GenBank/DDBJ whole genome shotgun (WGS) entry which is preliminary data.</text>
</comment>
<dbReference type="EMBL" id="BMRB01000006">
    <property type="protein sequence ID" value="GGS52688.1"/>
    <property type="molecule type" value="Genomic_DNA"/>
</dbReference>
<dbReference type="CDD" id="cd02440">
    <property type="entry name" value="AdoMet_MTases"/>
    <property type="match status" value="1"/>
</dbReference>
<dbReference type="RefSeq" id="WP_229787544.1">
    <property type="nucleotide sequence ID" value="NZ_BMRB01000006.1"/>
</dbReference>
<dbReference type="PANTHER" id="PTHR42912:SF95">
    <property type="entry name" value="METHYLTRANSFERASE TYPE 11 DOMAIN-CONTAINING PROTEIN"/>
    <property type="match status" value="1"/>
</dbReference>
<reference evidence="2" key="2">
    <citation type="submission" date="2020-09" db="EMBL/GenBank/DDBJ databases">
        <authorList>
            <person name="Sun Q."/>
            <person name="Ohkuma M."/>
        </authorList>
    </citation>
    <scope>NUCLEOTIDE SEQUENCE</scope>
    <source>
        <strain evidence="2">JCM 3276</strain>
    </source>
</reference>
<dbReference type="Gene3D" id="3.40.50.150">
    <property type="entry name" value="Vaccinia Virus protein VP39"/>
    <property type="match status" value="1"/>
</dbReference>
<reference evidence="2" key="1">
    <citation type="journal article" date="2014" name="Int. J. Syst. Evol. Microbiol.">
        <title>Complete genome sequence of Corynebacterium casei LMG S-19264T (=DSM 44701T), isolated from a smear-ripened cheese.</title>
        <authorList>
            <consortium name="US DOE Joint Genome Institute (JGI-PGF)"/>
            <person name="Walter F."/>
            <person name="Albersmeier A."/>
            <person name="Kalinowski J."/>
            <person name="Ruckert C."/>
        </authorList>
    </citation>
    <scope>NUCLEOTIDE SEQUENCE</scope>
    <source>
        <strain evidence="2">JCM 3276</strain>
    </source>
</reference>
<gene>
    <name evidence="2" type="ORF">GCM10010171_54700</name>
</gene>
<dbReference type="AlphaFoldDB" id="A0A918GRC7"/>
<accession>A0A918GRC7</accession>
<name>A0A918GRC7_9PSEU</name>
<evidence type="ECO:0000259" key="1">
    <source>
        <dbReference type="Pfam" id="PF13649"/>
    </source>
</evidence>
<evidence type="ECO:0000313" key="3">
    <source>
        <dbReference type="Proteomes" id="UP000660680"/>
    </source>
</evidence>